<name>A0A4Z0L9A7_9FLAO</name>
<keyword evidence="3" id="KW-1185">Reference proteome</keyword>
<comment type="caution">
    <text evidence="2">The sequence shown here is derived from an EMBL/GenBank/DDBJ whole genome shotgun (WGS) entry which is preliminary data.</text>
</comment>
<dbReference type="AlphaFoldDB" id="A0A4Z0L9A7"/>
<feature type="signal peptide" evidence="1">
    <location>
        <begin position="1"/>
        <end position="17"/>
    </location>
</feature>
<organism evidence="2 3">
    <name type="scientific">Flavobacterium humi</name>
    <dbReference type="NCBI Taxonomy" id="2562683"/>
    <lineage>
        <taxon>Bacteria</taxon>
        <taxon>Pseudomonadati</taxon>
        <taxon>Bacteroidota</taxon>
        <taxon>Flavobacteriia</taxon>
        <taxon>Flavobacteriales</taxon>
        <taxon>Flavobacteriaceae</taxon>
        <taxon>Flavobacterium</taxon>
    </lineage>
</organism>
<dbReference type="OrthoDB" id="1114031at2"/>
<proteinExistence type="predicted"/>
<gene>
    <name evidence="2" type="ORF">E4635_11300</name>
</gene>
<protein>
    <recommendedName>
        <fullName evidence="4">Lipoprotein</fullName>
    </recommendedName>
</protein>
<accession>A0A4Z0L9A7</accession>
<dbReference type="Proteomes" id="UP000297407">
    <property type="component" value="Unassembled WGS sequence"/>
</dbReference>
<sequence>MKTRFLMLTLILSLVFASCTKDTETANEPAITAEEATINAKIDVANDDVTDVAAEEEANTYTNSTSGRSESFTVTPFTICATVTRVPAFGTVITPGTVVTKTIDFGTTGCTLPNGNVLKGKIIISFTYEPAATSHTITYTFDNFYHNSIKFTGTKTFTRTMAPETPNAPSHPIVTMNMDLTATFPNGNVYTRVGQRVREIIAGYGTVSWTDNVYKVTGSWTTTFPNTSIQTSTITTPLIIKMSCVAVNKPLLVQGIITFQRNNHTATLDYGNGDCDNVAVFTIDGVSFTIIIGN</sequence>
<dbReference type="RefSeq" id="WP_135526795.1">
    <property type="nucleotide sequence ID" value="NZ_SRLH01000005.1"/>
</dbReference>
<feature type="chain" id="PRO_5021206738" description="Lipoprotein" evidence="1">
    <location>
        <begin position="18"/>
        <end position="294"/>
    </location>
</feature>
<reference evidence="2 3" key="1">
    <citation type="submission" date="2019-04" db="EMBL/GenBank/DDBJ databases">
        <title>Flavobacterium sp. strain DS2-A Genome sequencing and assembly.</title>
        <authorList>
            <person name="Kim I."/>
        </authorList>
    </citation>
    <scope>NUCLEOTIDE SEQUENCE [LARGE SCALE GENOMIC DNA]</scope>
    <source>
        <strain evidence="2 3">DS2-A</strain>
    </source>
</reference>
<evidence type="ECO:0000313" key="3">
    <source>
        <dbReference type="Proteomes" id="UP000297407"/>
    </source>
</evidence>
<evidence type="ECO:0000313" key="2">
    <source>
        <dbReference type="EMBL" id="TGD57755.1"/>
    </source>
</evidence>
<dbReference type="PROSITE" id="PS51257">
    <property type="entry name" value="PROKAR_LIPOPROTEIN"/>
    <property type="match status" value="1"/>
</dbReference>
<dbReference type="EMBL" id="SRLH01000005">
    <property type="protein sequence ID" value="TGD57755.1"/>
    <property type="molecule type" value="Genomic_DNA"/>
</dbReference>
<evidence type="ECO:0008006" key="4">
    <source>
        <dbReference type="Google" id="ProtNLM"/>
    </source>
</evidence>
<keyword evidence="1" id="KW-0732">Signal</keyword>
<evidence type="ECO:0000256" key="1">
    <source>
        <dbReference type="SAM" id="SignalP"/>
    </source>
</evidence>